<sequence length="450" mass="47958">MSGRVLERPAVRPPQPWAFPVPRRTHLSNGMRLLVVDMPGQHVLSLRVNLRLPVSHEEPGTEGSTLLMARALDEGTSRHTSEELAELAERNGIAWGAGAGERGVHLGLEVTARHLGTAVALLTECLAEAAFPDAEVARLARHRLADIAHDEADPGSRAALEFVRTYYHEDDRPHLPLGGTRETVSSLTPEHLRARHGQLSPRGATAVLVGDLSTVPGAVSLLGATLGTWQGSGDLVDLPGPARRADGAGRTVLVPRPGLAQTEIYLGRPGPDRRTRHGWGTFQTLGMLLGGSPHARIDRVLREERGYTYGMRAGFRPRAVGGLTVVGGSVRADATVDALRELRVILDTPGVDLTEREVREAADFLSMTAPGRYGTADAVADEIVALVSDGLEPATVTETLAQLRDLTAARVGQAWDEVRTGPPWTLVLVGDPAHLDGAEELGFGPVSVVG</sequence>
<dbReference type="PANTHER" id="PTHR11851">
    <property type="entry name" value="METALLOPROTEASE"/>
    <property type="match status" value="1"/>
</dbReference>
<dbReference type="PANTHER" id="PTHR11851:SF224">
    <property type="entry name" value="PROCESSING PROTEASE"/>
    <property type="match status" value="1"/>
</dbReference>
<dbReference type="InterPro" id="IPR007863">
    <property type="entry name" value="Peptidase_M16_C"/>
</dbReference>
<evidence type="ECO:0000259" key="1">
    <source>
        <dbReference type="Pfam" id="PF05193"/>
    </source>
</evidence>
<evidence type="ECO:0000313" key="3">
    <source>
        <dbReference type="Proteomes" id="UP000662111"/>
    </source>
</evidence>
<dbReference type="SUPFAM" id="SSF63411">
    <property type="entry name" value="LuxS/MPP-like metallohydrolase"/>
    <property type="match status" value="2"/>
</dbReference>
<dbReference type="InterPro" id="IPR011249">
    <property type="entry name" value="Metalloenz_LuxS/M16"/>
</dbReference>
<feature type="domain" description="Peptidase M16 C-terminal" evidence="1">
    <location>
        <begin position="186"/>
        <end position="360"/>
    </location>
</feature>
<dbReference type="RefSeq" id="WP_022920306.1">
    <property type="nucleotide sequence ID" value="NZ_BMLB01000002.1"/>
</dbReference>
<accession>A0ABQ2F756</accession>
<dbReference type="Gene3D" id="3.30.830.10">
    <property type="entry name" value="Metalloenzyme, LuxS/M16 peptidase-like"/>
    <property type="match status" value="2"/>
</dbReference>
<proteinExistence type="predicted"/>
<name>A0ABQ2F756_9MICO</name>
<dbReference type="Proteomes" id="UP000662111">
    <property type="component" value="Unassembled WGS sequence"/>
</dbReference>
<keyword evidence="3" id="KW-1185">Reference proteome</keyword>
<dbReference type="InterPro" id="IPR050361">
    <property type="entry name" value="MPP/UQCRC_Complex"/>
</dbReference>
<evidence type="ECO:0000313" key="2">
    <source>
        <dbReference type="EMBL" id="GGK65424.1"/>
    </source>
</evidence>
<dbReference type="Pfam" id="PF05193">
    <property type="entry name" value="Peptidase_M16_C"/>
    <property type="match status" value="1"/>
</dbReference>
<protein>
    <submittedName>
        <fullName evidence="2">Peptidase M16</fullName>
    </submittedName>
</protein>
<organism evidence="2 3">
    <name type="scientific">Ornithinimicrobium pekingense</name>
    <dbReference type="NCBI Taxonomy" id="384677"/>
    <lineage>
        <taxon>Bacteria</taxon>
        <taxon>Bacillati</taxon>
        <taxon>Actinomycetota</taxon>
        <taxon>Actinomycetes</taxon>
        <taxon>Micrococcales</taxon>
        <taxon>Ornithinimicrobiaceae</taxon>
        <taxon>Ornithinimicrobium</taxon>
    </lineage>
</organism>
<dbReference type="EMBL" id="BMLB01000002">
    <property type="protein sequence ID" value="GGK65424.1"/>
    <property type="molecule type" value="Genomic_DNA"/>
</dbReference>
<comment type="caution">
    <text evidence="2">The sequence shown here is derived from an EMBL/GenBank/DDBJ whole genome shotgun (WGS) entry which is preliminary data.</text>
</comment>
<gene>
    <name evidence="2" type="ORF">GCM10011509_12070</name>
</gene>
<reference evidence="3" key="1">
    <citation type="journal article" date="2019" name="Int. J. Syst. Evol. Microbiol.">
        <title>The Global Catalogue of Microorganisms (GCM) 10K type strain sequencing project: providing services to taxonomists for standard genome sequencing and annotation.</title>
        <authorList>
            <consortium name="The Broad Institute Genomics Platform"/>
            <consortium name="The Broad Institute Genome Sequencing Center for Infectious Disease"/>
            <person name="Wu L."/>
            <person name="Ma J."/>
        </authorList>
    </citation>
    <scope>NUCLEOTIDE SEQUENCE [LARGE SCALE GENOMIC DNA]</scope>
    <source>
        <strain evidence="3">CGMCC 1.5362</strain>
    </source>
</reference>